<accession>A0ABV4K5I8</accession>
<reference evidence="1 2" key="1">
    <citation type="submission" date="2024-08" db="EMBL/GenBank/DDBJ databases">
        <title>Sulfate-reducing bacteria isolated from formation water of the oil field in Kazakhstan and description of Pseudodesulfovibrio sp.</title>
        <authorList>
            <person name="Bidzhieva S.K."/>
            <person name="Tourova T.P."/>
            <person name="Grouzdev D.S."/>
            <person name="Beletsky A.V."/>
            <person name="Sokolova D.S."/>
            <person name="Samigullina S.R."/>
            <person name="Poltaraus A.B."/>
            <person name="Avtukh A.N."/>
            <person name="Tereshina V.M."/>
            <person name="Zhaparov N.S."/>
            <person name="Mardanov A.V."/>
            <person name="Nazina T.N."/>
        </authorList>
    </citation>
    <scope>NUCLEOTIDE SEQUENCE [LARGE SCALE GENOMIC DNA]</scope>
    <source>
        <strain evidence="1 2">9FUS</strain>
    </source>
</reference>
<evidence type="ECO:0000313" key="2">
    <source>
        <dbReference type="Proteomes" id="UP001568698"/>
    </source>
</evidence>
<dbReference type="RefSeq" id="WP_371386571.1">
    <property type="nucleotide sequence ID" value="NZ_JBGLYH010000023.1"/>
</dbReference>
<proteinExistence type="predicted"/>
<dbReference type="EMBL" id="JBGLYH010000023">
    <property type="protein sequence ID" value="MEZ7197052.1"/>
    <property type="molecule type" value="Genomic_DNA"/>
</dbReference>
<sequence>MMSLSIEINNARARRIATVLRRKIQDCPEGIGHTTILLRRINRKLGPISQFKRTDDLRIFMQNVLGLTLSRFGRPTWMLDDSMLLFLVRMAPSFPAKEAA</sequence>
<gene>
    <name evidence="1" type="ORF">AB6M95_09860</name>
</gene>
<protein>
    <submittedName>
        <fullName evidence="1">Uncharacterized protein</fullName>
    </submittedName>
</protein>
<dbReference type="Proteomes" id="UP001568698">
    <property type="component" value="Unassembled WGS sequence"/>
</dbReference>
<comment type="caution">
    <text evidence="1">The sequence shown here is derived from an EMBL/GenBank/DDBJ whole genome shotgun (WGS) entry which is preliminary data.</text>
</comment>
<evidence type="ECO:0000313" key="1">
    <source>
        <dbReference type="EMBL" id="MEZ7197052.1"/>
    </source>
</evidence>
<name>A0ABV4K5I8_9BACT</name>
<organism evidence="1 2">
    <name type="scientific">Pseudodesulfovibrio karagichevae</name>
    <dbReference type="NCBI Taxonomy" id="3239305"/>
    <lineage>
        <taxon>Bacteria</taxon>
        <taxon>Pseudomonadati</taxon>
        <taxon>Thermodesulfobacteriota</taxon>
        <taxon>Desulfovibrionia</taxon>
        <taxon>Desulfovibrionales</taxon>
        <taxon>Desulfovibrionaceae</taxon>
    </lineage>
</organism>
<keyword evidence="2" id="KW-1185">Reference proteome</keyword>